<dbReference type="SUPFAM" id="SSF47226">
    <property type="entry name" value="Histidine-containing phosphotransfer domain, HPT domain"/>
    <property type="match status" value="1"/>
</dbReference>
<dbReference type="Proteomes" id="UP000257039">
    <property type="component" value="Unassembled WGS sequence"/>
</dbReference>
<accession>A0A4V1INF8</accession>
<gene>
    <name evidence="5" type="ORF">B9G39_09070</name>
</gene>
<dbReference type="Pfam" id="PF01627">
    <property type="entry name" value="Hpt"/>
    <property type="match status" value="1"/>
</dbReference>
<dbReference type="PROSITE" id="PS50894">
    <property type="entry name" value="HPT"/>
    <property type="match status" value="1"/>
</dbReference>
<evidence type="ECO:0000313" key="5">
    <source>
        <dbReference type="EMBL" id="RDH43581.1"/>
    </source>
</evidence>
<evidence type="ECO:0000256" key="2">
    <source>
        <dbReference type="PROSITE-ProRule" id="PRU00110"/>
    </source>
</evidence>
<dbReference type="RefSeq" id="WP_027707609.1">
    <property type="nucleotide sequence ID" value="NZ_JAEVHG010000007.1"/>
</dbReference>
<keyword evidence="3" id="KW-0175">Coiled coil</keyword>
<keyword evidence="2" id="KW-0597">Phosphoprotein</keyword>
<evidence type="ECO:0000256" key="3">
    <source>
        <dbReference type="SAM" id="Coils"/>
    </source>
</evidence>
<reference evidence="5 6" key="1">
    <citation type="submission" date="2017-04" db="EMBL/GenBank/DDBJ databases">
        <title>Draft genome sequence of Zooshikella ganghwensis VG4 isolated from Red Sea sediments.</title>
        <authorList>
            <person name="Rehman Z."/>
            <person name="Alam I."/>
            <person name="Kamau A."/>
            <person name="Bajic V."/>
            <person name="Leiknes T."/>
        </authorList>
    </citation>
    <scope>NUCLEOTIDE SEQUENCE [LARGE SCALE GENOMIC DNA]</scope>
    <source>
        <strain evidence="5 6">VG4</strain>
    </source>
</reference>
<evidence type="ECO:0000313" key="6">
    <source>
        <dbReference type="Proteomes" id="UP000257039"/>
    </source>
</evidence>
<dbReference type="GO" id="GO:0004672">
    <property type="term" value="F:protein kinase activity"/>
    <property type="evidence" value="ECO:0007669"/>
    <property type="project" value="UniProtKB-ARBA"/>
</dbReference>
<protein>
    <submittedName>
        <fullName evidence="5">Hpt domain-containing protein</fullName>
    </submittedName>
</protein>
<dbReference type="CDD" id="cd00088">
    <property type="entry name" value="HPT"/>
    <property type="match status" value="1"/>
</dbReference>
<organism evidence="5 6">
    <name type="scientific">Zooshikella ganghwensis</name>
    <dbReference type="NCBI Taxonomy" id="202772"/>
    <lineage>
        <taxon>Bacteria</taxon>
        <taxon>Pseudomonadati</taxon>
        <taxon>Pseudomonadota</taxon>
        <taxon>Gammaproteobacteria</taxon>
        <taxon>Oceanospirillales</taxon>
        <taxon>Zooshikellaceae</taxon>
        <taxon>Zooshikella</taxon>
    </lineage>
</organism>
<dbReference type="InterPro" id="IPR008207">
    <property type="entry name" value="Sig_transdc_His_kin_Hpt_dom"/>
</dbReference>
<keyword evidence="1" id="KW-0902">Two-component regulatory system</keyword>
<proteinExistence type="predicted"/>
<dbReference type="AlphaFoldDB" id="A0A4V1INF8"/>
<evidence type="ECO:0000256" key="1">
    <source>
        <dbReference type="ARBA" id="ARBA00023012"/>
    </source>
</evidence>
<comment type="caution">
    <text evidence="5">The sequence shown here is derived from an EMBL/GenBank/DDBJ whole genome shotgun (WGS) entry which is preliminary data.</text>
</comment>
<dbReference type="InterPro" id="IPR036641">
    <property type="entry name" value="HPT_dom_sf"/>
</dbReference>
<evidence type="ECO:0000259" key="4">
    <source>
        <dbReference type="PROSITE" id="PS50894"/>
    </source>
</evidence>
<feature type="coiled-coil region" evidence="3">
    <location>
        <begin position="6"/>
        <end position="48"/>
    </location>
</feature>
<name>A0A4V1INF8_9GAMM</name>
<feature type="modified residue" description="Phosphohistidine" evidence="2">
    <location>
        <position position="55"/>
    </location>
</feature>
<keyword evidence="6" id="KW-1185">Reference proteome</keyword>
<dbReference type="EMBL" id="NDXW01000001">
    <property type="protein sequence ID" value="RDH43581.1"/>
    <property type="molecule type" value="Genomic_DNA"/>
</dbReference>
<sequence>MEHIDLAALQELQEVMEDEYNQLVETFIRDSEQRIAAMDEALAEHDAEQMRELAHSLKGSCLNMFITPLAHLAREIENLARERQLEPISPLILGLQQEFKTVSRLLKETLTD</sequence>
<dbReference type="GO" id="GO:0000160">
    <property type="term" value="P:phosphorelay signal transduction system"/>
    <property type="evidence" value="ECO:0007669"/>
    <property type="project" value="UniProtKB-KW"/>
</dbReference>
<feature type="domain" description="HPt" evidence="4">
    <location>
        <begin position="16"/>
        <end position="109"/>
    </location>
</feature>
<dbReference type="Gene3D" id="1.20.120.160">
    <property type="entry name" value="HPT domain"/>
    <property type="match status" value="1"/>
</dbReference>